<protein>
    <recommendedName>
        <fullName evidence="2">Prepilin type IV endopeptidase peptidase domain-containing protein</fullName>
    </recommendedName>
</protein>
<dbReference type="Proteomes" id="UP000653472">
    <property type="component" value="Unassembled WGS sequence"/>
</dbReference>
<dbReference type="SUPFAM" id="SSF53613">
    <property type="entry name" value="Ribokinase-like"/>
    <property type="match status" value="1"/>
</dbReference>
<sequence length="149" mass="15767">MAIAVTLLIWAAAVAWSDWSRRRVPNVALLLVLVPAVLALIVEGQGLLGQRWVSSLVGFGLVFALTLPGYVVSRLGAGDVKLAALMGLLLGGWAGLEMLLLAALLMGVAAVAMLMMKLPRQARFPAAPMFALAFVIEMFSGPWLFAAAH</sequence>
<dbReference type="InterPro" id="IPR000045">
    <property type="entry name" value="Prepilin_IV_endopep_pep"/>
</dbReference>
<keyword evidence="1" id="KW-1133">Transmembrane helix</keyword>
<dbReference type="RefSeq" id="WP_168146687.1">
    <property type="nucleotide sequence ID" value="NZ_JAAVXB010000002.1"/>
</dbReference>
<dbReference type="AlphaFoldDB" id="A0A969W6Q3"/>
<evidence type="ECO:0000313" key="3">
    <source>
        <dbReference type="EMBL" id="NKF21417.1"/>
    </source>
</evidence>
<proteinExistence type="predicted"/>
<feature type="transmembrane region" description="Helical" evidence="1">
    <location>
        <begin position="27"/>
        <end position="48"/>
    </location>
</feature>
<evidence type="ECO:0000313" key="4">
    <source>
        <dbReference type="Proteomes" id="UP000653472"/>
    </source>
</evidence>
<feature type="transmembrane region" description="Helical" evidence="1">
    <location>
        <begin position="93"/>
        <end position="114"/>
    </location>
</feature>
<feature type="transmembrane region" description="Helical" evidence="1">
    <location>
        <begin position="126"/>
        <end position="146"/>
    </location>
</feature>
<comment type="caution">
    <text evidence="3">The sequence shown here is derived from an EMBL/GenBank/DDBJ whole genome shotgun (WGS) entry which is preliminary data.</text>
</comment>
<feature type="transmembrane region" description="Helical" evidence="1">
    <location>
        <begin position="55"/>
        <end position="73"/>
    </location>
</feature>
<dbReference type="EMBL" id="JAAVXB010000002">
    <property type="protein sequence ID" value="NKF21417.1"/>
    <property type="molecule type" value="Genomic_DNA"/>
</dbReference>
<organism evidence="3 4">
    <name type="scientific">Solimonas marina</name>
    <dbReference type="NCBI Taxonomy" id="2714601"/>
    <lineage>
        <taxon>Bacteria</taxon>
        <taxon>Pseudomonadati</taxon>
        <taxon>Pseudomonadota</taxon>
        <taxon>Gammaproteobacteria</taxon>
        <taxon>Nevskiales</taxon>
        <taxon>Nevskiaceae</taxon>
        <taxon>Solimonas</taxon>
    </lineage>
</organism>
<evidence type="ECO:0000259" key="2">
    <source>
        <dbReference type="Pfam" id="PF01478"/>
    </source>
</evidence>
<dbReference type="Gene3D" id="1.20.120.1220">
    <property type="match status" value="1"/>
</dbReference>
<dbReference type="Pfam" id="PF01478">
    <property type="entry name" value="Peptidase_A24"/>
    <property type="match status" value="1"/>
</dbReference>
<evidence type="ECO:0000256" key="1">
    <source>
        <dbReference type="SAM" id="Phobius"/>
    </source>
</evidence>
<keyword evidence="1" id="KW-0472">Membrane</keyword>
<feature type="domain" description="Prepilin type IV endopeptidase peptidase" evidence="2">
    <location>
        <begin position="7"/>
        <end position="110"/>
    </location>
</feature>
<dbReference type="InterPro" id="IPR029056">
    <property type="entry name" value="Ribokinase-like"/>
</dbReference>
<gene>
    <name evidence="3" type="ORF">G7Y82_03735</name>
</gene>
<reference evidence="3" key="1">
    <citation type="submission" date="2020-03" db="EMBL/GenBank/DDBJ databases">
        <title>Solimonas marina sp. nov., isolated from deep seawater of the Pacific Ocean.</title>
        <authorList>
            <person name="Liu X."/>
            <person name="Lai Q."/>
            <person name="Sun F."/>
            <person name="Gai Y."/>
            <person name="Li G."/>
            <person name="Shao Z."/>
        </authorList>
    </citation>
    <scope>NUCLEOTIDE SEQUENCE</scope>
    <source>
        <strain evidence="3">C16B3</strain>
    </source>
</reference>
<dbReference type="GO" id="GO:0016020">
    <property type="term" value="C:membrane"/>
    <property type="evidence" value="ECO:0007669"/>
    <property type="project" value="InterPro"/>
</dbReference>
<keyword evidence="4" id="KW-1185">Reference proteome</keyword>
<accession>A0A969W6Q3</accession>
<name>A0A969W6Q3_9GAMM</name>
<keyword evidence="1" id="KW-0812">Transmembrane</keyword>
<dbReference type="GO" id="GO:0004190">
    <property type="term" value="F:aspartic-type endopeptidase activity"/>
    <property type="evidence" value="ECO:0007669"/>
    <property type="project" value="InterPro"/>
</dbReference>